<dbReference type="InterPro" id="IPR050523">
    <property type="entry name" value="AKR_Detox_Biosynth"/>
</dbReference>
<evidence type="ECO:0000259" key="4">
    <source>
        <dbReference type="Pfam" id="PF00248"/>
    </source>
</evidence>
<protein>
    <recommendedName>
        <fullName evidence="4">NADP-dependent oxidoreductase domain-containing protein</fullName>
    </recommendedName>
</protein>
<dbReference type="InterPro" id="IPR023210">
    <property type="entry name" value="NADP_OxRdtase_dom"/>
</dbReference>
<keyword evidence="6" id="KW-1185">Reference proteome</keyword>
<dbReference type="PANTHER" id="PTHR43364">
    <property type="entry name" value="NADH-SPECIFIC METHYLGLYOXAL REDUCTASE-RELATED"/>
    <property type="match status" value="1"/>
</dbReference>
<feature type="domain" description="NADP-dependent oxidoreductase" evidence="4">
    <location>
        <begin position="38"/>
        <end position="350"/>
    </location>
</feature>
<dbReference type="RefSeq" id="XP_069230047.1">
    <property type="nucleotide sequence ID" value="XM_069372618.1"/>
</dbReference>
<evidence type="ECO:0000256" key="3">
    <source>
        <dbReference type="ARBA" id="ARBA00023002"/>
    </source>
</evidence>
<evidence type="ECO:0000256" key="2">
    <source>
        <dbReference type="ARBA" id="ARBA00022857"/>
    </source>
</evidence>
<dbReference type="GO" id="GO:0016491">
    <property type="term" value="F:oxidoreductase activity"/>
    <property type="evidence" value="ECO:0007669"/>
    <property type="project" value="UniProtKB-KW"/>
</dbReference>
<dbReference type="AlphaFoldDB" id="A0AB34KSZ9"/>
<dbReference type="SUPFAM" id="SSF51430">
    <property type="entry name" value="NAD(P)-linked oxidoreductase"/>
    <property type="match status" value="1"/>
</dbReference>
<dbReference type="Gene3D" id="3.20.20.100">
    <property type="entry name" value="NADP-dependent oxidoreductase domain"/>
    <property type="match status" value="1"/>
</dbReference>
<dbReference type="GeneID" id="96005456"/>
<comment type="caution">
    <text evidence="5">The sequence shown here is derived from an EMBL/GenBank/DDBJ whole genome shotgun (WGS) entry which is preliminary data.</text>
</comment>
<dbReference type="EMBL" id="JAAQHG020000012">
    <property type="protein sequence ID" value="KAL1586942.1"/>
    <property type="molecule type" value="Genomic_DNA"/>
</dbReference>
<dbReference type="InterPro" id="IPR036812">
    <property type="entry name" value="NAD(P)_OxRdtase_dom_sf"/>
</dbReference>
<dbReference type="PANTHER" id="PTHR43364:SF9">
    <property type="entry name" value="OXIDOREDUCTASE"/>
    <property type="match status" value="1"/>
</dbReference>
<dbReference type="Pfam" id="PF00248">
    <property type="entry name" value="Aldo_ket_red"/>
    <property type="match status" value="1"/>
</dbReference>
<dbReference type="Proteomes" id="UP000803884">
    <property type="component" value="Unassembled WGS sequence"/>
</dbReference>
<gene>
    <name evidence="5" type="ORF">WHR41_04012</name>
</gene>
<accession>A0AB34KSZ9</accession>
<name>A0AB34KSZ9_9PEZI</name>
<evidence type="ECO:0000256" key="1">
    <source>
        <dbReference type="ARBA" id="ARBA00007905"/>
    </source>
</evidence>
<organism evidence="5 6">
    <name type="scientific">Cladosporium halotolerans</name>
    <dbReference type="NCBI Taxonomy" id="1052096"/>
    <lineage>
        <taxon>Eukaryota</taxon>
        <taxon>Fungi</taxon>
        <taxon>Dikarya</taxon>
        <taxon>Ascomycota</taxon>
        <taxon>Pezizomycotina</taxon>
        <taxon>Dothideomycetes</taxon>
        <taxon>Dothideomycetidae</taxon>
        <taxon>Cladosporiales</taxon>
        <taxon>Cladosporiaceae</taxon>
        <taxon>Cladosporium</taxon>
    </lineage>
</organism>
<dbReference type="GO" id="GO:0005829">
    <property type="term" value="C:cytosol"/>
    <property type="evidence" value="ECO:0007669"/>
    <property type="project" value="UniProtKB-ARBA"/>
</dbReference>
<evidence type="ECO:0000313" key="6">
    <source>
        <dbReference type="Proteomes" id="UP000803884"/>
    </source>
</evidence>
<keyword evidence="3" id="KW-0560">Oxidoreductase</keyword>
<reference evidence="5 6" key="1">
    <citation type="journal article" date="2020" name="Microbiol. Resour. Announc.">
        <title>Draft Genome Sequence of a Cladosporium Species Isolated from the Mesophotic Ascidian Didemnum maculosum.</title>
        <authorList>
            <person name="Gioti A."/>
            <person name="Siaperas R."/>
            <person name="Nikolaivits E."/>
            <person name="Le Goff G."/>
            <person name="Ouazzani J."/>
            <person name="Kotoulas G."/>
            <person name="Topakas E."/>
        </authorList>
    </citation>
    <scope>NUCLEOTIDE SEQUENCE [LARGE SCALE GENOMIC DNA]</scope>
    <source>
        <strain evidence="5 6">TM138-S3</strain>
    </source>
</reference>
<comment type="similarity">
    <text evidence="1">Belongs to the aldo/keto reductase family.</text>
</comment>
<dbReference type="CDD" id="cd19079">
    <property type="entry name" value="AKR_EcYajO-like"/>
    <property type="match status" value="1"/>
</dbReference>
<sequence>MSAPNGSTAQDPVLRSIAETKASYKRLGKSGLRVSVPIFGAMSFGDASWQPWVIEEDKALPLLKAAYDRGLNTWDTANVYSNGVSEEIIGKAIKKYQIPRNKIVILSKCYGYVGEDPSVRGIMYGQKIAESKDYVNRGGLSRTAIFEAVNASLARLQLEYLDLLQIHRFDPHTPIEETMQALHDLVRAGKVHYIGASSMWAWQFSLMQHCAEKNGWTKFVSMQNHYNLLYREEEREMNAFCVATGVGLIPWAPLSRGHLARPLEVFGSTLRSEGEKKNSGELSQADQEIVKRVQELADKKGWKMSHVALAWINKRTSSPIIGFSSVERMDEALEARGKTLTEEEEKYLEEPYAPKAIIGHS</sequence>
<keyword evidence="2" id="KW-0521">NADP</keyword>
<proteinExistence type="inferred from homology"/>
<evidence type="ECO:0000313" key="5">
    <source>
        <dbReference type="EMBL" id="KAL1586942.1"/>
    </source>
</evidence>
<dbReference type="FunFam" id="3.20.20.100:FF:000004">
    <property type="entry name" value="Oxidoreductase, aldo/keto reductase"/>
    <property type="match status" value="1"/>
</dbReference>